<dbReference type="KEGG" id="tcx:Tcr_1982"/>
<dbReference type="STRING" id="317025.Tcr_1982"/>
<proteinExistence type="predicted"/>
<evidence type="ECO:0000259" key="2">
    <source>
        <dbReference type="Pfam" id="PF02169"/>
    </source>
</evidence>
<feature type="signal peptide" evidence="1">
    <location>
        <begin position="1"/>
        <end position="19"/>
    </location>
</feature>
<feature type="domain" description="Lipoprotein LPP20-like" evidence="2">
    <location>
        <begin position="32"/>
        <end position="132"/>
    </location>
</feature>
<gene>
    <name evidence="3" type="ordered locus">Tcr_1982</name>
</gene>
<accession>Q31E51</accession>
<dbReference type="HOGENOM" id="CLU_831373_0_0_6"/>
<evidence type="ECO:0000313" key="3">
    <source>
        <dbReference type="EMBL" id="ABB42572.1"/>
    </source>
</evidence>
<organism evidence="3">
    <name type="scientific">Hydrogenovibrio crunogenus (strain DSM 25203 / XCL-2)</name>
    <name type="common">Thiomicrospira crunogena</name>
    <dbReference type="NCBI Taxonomy" id="317025"/>
    <lineage>
        <taxon>Bacteria</taxon>
        <taxon>Pseudomonadati</taxon>
        <taxon>Pseudomonadota</taxon>
        <taxon>Gammaproteobacteria</taxon>
        <taxon>Thiotrichales</taxon>
        <taxon>Piscirickettsiaceae</taxon>
        <taxon>Hydrogenovibrio</taxon>
    </lineage>
</organism>
<reference evidence="3" key="1">
    <citation type="submission" date="2006-07" db="EMBL/GenBank/DDBJ databases">
        <title>Complete sequence of Thiomicrospira crunogena XCL-2.</title>
        <authorList>
            <consortium name="US DOE Joint Genome Institute"/>
            <person name="Copeland A."/>
            <person name="Lucas S."/>
            <person name="Lapidus A."/>
            <person name="Barry K."/>
            <person name="Detter J.C."/>
            <person name="Glavina del Rio T."/>
            <person name="Hammon N."/>
            <person name="Israni S."/>
            <person name="Dalin E."/>
            <person name="Tice H."/>
            <person name="Pitluck S."/>
            <person name="Chain P."/>
            <person name="Malfatti S."/>
            <person name="Shin M."/>
            <person name="Vergez L."/>
            <person name="Schmutz J."/>
            <person name="Larimer F."/>
            <person name="Land M."/>
            <person name="Hauser L."/>
            <person name="Kyrpides N."/>
            <person name="Lykidis A."/>
            <person name="Scott K.M."/>
            <person name="Sievert S."/>
            <person name="Kerfeld C."/>
            <person name="Freyermuth S."/>
            <person name="Dobrinski K."/>
            <person name="Boller A."/>
            <person name="Fitzpatrick K."/>
            <person name="Thoma P."/>
            <person name="Moore J."/>
            <person name="Richardson P."/>
        </authorList>
    </citation>
    <scope>NUCLEOTIDE SEQUENCE</scope>
    <source>
        <strain evidence="3">XCL-2</strain>
    </source>
</reference>
<evidence type="ECO:0000256" key="1">
    <source>
        <dbReference type="SAM" id="SignalP"/>
    </source>
</evidence>
<dbReference type="EMBL" id="CP000109">
    <property type="protein sequence ID" value="ABB42572.1"/>
    <property type="molecule type" value="Genomic_DNA"/>
</dbReference>
<dbReference type="eggNOG" id="ENOG5033DNI">
    <property type="taxonomic scope" value="Bacteria"/>
</dbReference>
<feature type="chain" id="PRO_5004220091" description="Lipoprotein LPP20-like domain-containing protein" evidence="1">
    <location>
        <begin position="20"/>
        <end position="334"/>
    </location>
</feature>
<name>Q31E51_HYDCU</name>
<keyword evidence="1" id="KW-0732">Signal</keyword>
<sequence>MKIWSVFWLVLFLSGCSTQSTQPLSTAEKPMPEWFLNLPMDASGQVLYGAGEGGSRKAAVQAALVDIASQLSIQVASDFETRLNVKESTYTLVDRTTQKQIRSQVSEITIQDYQVLDVEQLAYDKYVALVNVSKKKLFNDLKAQVQQQVSLLTAAEQNQSDSSVLMQYLFYKSSLQSLKPFEQTLKVLKTLNPTVSMQSYHQFLTHYQQRTNQLKSQIQWKIEADHSSQKWAGLIQHALSQQGFQVAPSADSNSTSVIHLTTRLNSSNAYGFHIARVVLNVDILSEGVSIGGNQIHLKGQAVNSLDQALNNAATKLQKQLEQQGLNQVIGLRHL</sequence>
<dbReference type="PROSITE" id="PS51257">
    <property type="entry name" value="PROKAR_LIPOPROTEIN"/>
    <property type="match status" value="1"/>
</dbReference>
<dbReference type="AlphaFoldDB" id="Q31E51"/>
<dbReference type="Pfam" id="PF02169">
    <property type="entry name" value="LPP20"/>
    <property type="match status" value="1"/>
</dbReference>
<protein>
    <recommendedName>
        <fullName evidence="2">Lipoprotein LPP20-like domain-containing protein</fullName>
    </recommendedName>
</protein>
<dbReference type="InterPro" id="IPR024952">
    <property type="entry name" value="LPP20-like_dom"/>
</dbReference>
<dbReference type="OrthoDB" id="5612276at2"/>
<dbReference type="Gene3D" id="3.10.28.20">
    <property type="entry name" value="Acetamidase/Formamidase-like domains"/>
    <property type="match status" value="1"/>
</dbReference>